<dbReference type="OrthoDB" id="5592979at2759"/>
<dbReference type="Gene3D" id="1.10.287.1060">
    <property type="entry name" value="ESAT-6-like"/>
    <property type="match status" value="1"/>
</dbReference>
<evidence type="ECO:0000313" key="2">
    <source>
        <dbReference type="Proteomes" id="UP000631114"/>
    </source>
</evidence>
<dbReference type="PANTHER" id="PTHR22761:SF75">
    <property type="entry name" value="VACUOLAR PROTEIN SORTING-ASSOCIATED PROTEIN 32 HOMOLOG 2"/>
    <property type="match status" value="1"/>
</dbReference>
<dbReference type="GO" id="GO:0032511">
    <property type="term" value="P:late endosome to vacuole transport via multivesicular body sorting pathway"/>
    <property type="evidence" value="ECO:0007669"/>
    <property type="project" value="TreeGrafter"/>
</dbReference>
<evidence type="ECO:0000313" key="1">
    <source>
        <dbReference type="EMBL" id="KAF9617401.1"/>
    </source>
</evidence>
<proteinExistence type="predicted"/>
<dbReference type="GO" id="GO:0000815">
    <property type="term" value="C:ESCRT III complex"/>
    <property type="evidence" value="ECO:0007669"/>
    <property type="project" value="TreeGrafter"/>
</dbReference>
<dbReference type="GO" id="GO:0006900">
    <property type="term" value="P:vesicle budding from membrane"/>
    <property type="evidence" value="ECO:0007669"/>
    <property type="project" value="TreeGrafter"/>
</dbReference>
<accession>A0A835IGI9</accession>
<dbReference type="GO" id="GO:0009898">
    <property type="term" value="C:cytoplasmic side of plasma membrane"/>
    <property type="evidence" value="ECO:0007669"/>
    <property type="project" value="TreeGrafter"/>
</dbReference>
<organism evidence="1 2">
    <name type="scientific">Coptis chinensis</name>
    <dbReference type="NCBI Taxonomy" id="261450"/>
    <lineage>
        <taxon>Eukaryota</taxon>
        <taxon>Viridiplantae</taxon>
        <taxon>Streptophyta</taxon>
        <taxon>Embryophyta</taxon>
        <taxon>Tracheophyta</taxon>
        <taxon>Spermatophyta</taxon>
        <taxon>Magnoliopsida</taxon>
        <taxon>Ranunculales</taxon>
        <taxon>Ranunculaceae</taxon>
        <taxon>Coptidoideae</taxon>
        <taxon>Coptis</taxon>
    </lineage>
</organism>
<name>A0A835IGI9_9MAGN</name>
<dbReference type="GO" id="GO:0005771">
    <property type="term" value="C:multivesicular body"/>
    <property type="evidence" value="ECO:0007669"/>
    <property type="project" value="TreeGrafter"/>
</dbReference>
<sequence length="225" mass="26065">MFFFERVEKYAVMFMRIFGKPNQETKVLTYWDKVDKALERHKKEENDYLEKISAEVEMAKEFSRAKNKRGAIHCLRRKRVYEQQVEHLEKCQLLILNQLTKLTLIRGVAVMEAMQKAVKIDGMIEQTEDSKLILYALLTPIGSFANFDETDDLKLIQDALSTPLSSSADFDLHELEAELKELEKVDLVEQLPAVSQPTNSIAKKRTAEELLALDRDDSGKRKRQN</sequence>
<gene>
    <name evidence="1" type="ORF">IFM89_036322</name>
</gene>
<dbReference type="InterPro" id="IPR005024">
    <property type="entry name" value="Snf7_fam"/>
</dbReference>
<dbReference type="Pfam" id="PF03357">
    <property type="entry name" value="Snf7"/>
    <property type="match status" value="1"/>
</dbReference>
<dbReference type="PANTHER" id="PTHR22761">
    <property type="entry name" value="CHARGED MULTIVESICULAR BODY PROTEIN"/>
    <property type="match status" value="1"/>
</dbReference>
<dbReference type="AlphaFoldDB" id="A0A835IGI9"/>
<protein>
    <submittedName>
        <fullName evidence="1">Uncharacterized protein</fullName>
    </submittedName>
</protein>
<dbReference type="Proteomes" id="UP000631114">
    <property type="component" value="Unassembled WGS sequence"/>
</dbReference>
<comment type="caution">
    <text evidence="1">The sequence shown here is derived from an EMBL/GenBank/DDBJ whole genome shotgun (WGS) entry which is preliminary data.</text>
</comment>
<reference evidence="1 2" key="1">
    <citation type="submission" date="2020-10" db="EMBL/GenBank/DDBJ databases">
        <title>The Coptis chinensis genome and diversification of protoberbering-type alkaloids.</title>
        <authorList>
            <person name="Wang B."/>
            <person name="Shu S."/>
            <person name="Song C."/>
            <person name="Liu Y."/>
        </authorList>
    </citation>
    <scope>NUCLEOTIDE SEQUENCE [LARGE SCALE GENOMIC DNA]</scope>
    <source>
        <strain evidence="1">HL-2020</strain>
        <tissue evidence="1">Leaf</tissue>
    </source>
</reference>
<keyword evidence="2" id="KW-1185">Reference proteome</keyword>
<dbReference type="EMBL" id="JADFTS010000003">
    <property type="protein sequence ID" value="KAF9617401.1"/>
    <property type="molecule type" value="Genomic_DNA"/>
</dbReference>